<dbReference type="Proteomes" id="UP001320544">
    <property type="component" value="Chromosome"/>
</dbReference>
<dbReference type="Gene3D" id="3.40.1440.10">
    <property type="entry name" value="GIY-YIG endonuclease"/>
    <property type="match status" value="1"/>
</dbReference>
<keyword evidence="2" id="KW-1185">Reference proteome</keyword>
<gene>
    <name evidence="1" type="ORF">CE91St30_19050</name>
</gene>
<name>A0ABN6MF12_9ACTN</name>
<dbReference type="InterPro" id="IPR035901">
    <property type="entry name" value="GIY-YIG_endonuc_sf"/>
</dbReference>
<evidence type="ECO:0000313" key="1">
    <source>
        <dbReference type="EMBL" id="BDE96572.1"/>
    </source>
</evidence>
<dbReference type="CDD" id="cd10451">
    <property type="entry name" value="GIY-YIG_LuxR_like"/>
    <property type="match status" value="1"/>
</dbReference>
<evidence type="ECO:0000313" key="2">
    <source>
        <dbReference type="Proteomes" id="UP001320544"/>
    </source>
</evidence>
<proteinExistence type="predicted"/>
<reference evidence="1 2" key="1">
    <citation type="submission" date="2022-01" db="EMBL/GenBank/DDBJ databases">
        <title>Novel bile acid biosynthetic pathways are enriched in the microbiome of centenarians.</title>
        <authorList>
            <person name="Sato Y."/>
            <person name="Atarashi K."/>
            <person name="Plichta R.D."/>
            <person name="Arai Y."/>
            <person name="Sasajima S."/>
            <person name="Kearney M.S."/>
            <person name="Suda W."/>
            <person name="Takeshita K."/>
            <person name="Sasaki T."/>
            <person name="Okamoto S."/>
            <person name="Skelly N.A."/>
            <person name="Okamura Y."/>
            <person name="Vlamakis H."/>
            <person name="Li Y."/>
            <person name="Tanoue T."/>
            <person name="Takei H."/>
            <person name="Nittono H."/>
            <person name="Narushima S."/>
            <person name="Irie J."/>
            <person name="Itoh H."/>
            <person name="Moriya K."/>
            <person name="Sugiura Y."/>
            <person name="Suematsu M."/>
            <person name="Moritoki N."/>
            <person name="Shibata S."/>
            <person name="Littman R.D."/>
            <person name="Fischbach A.M."/>
            <person name="Uwamino Y."/>
            <person name="Inoue T."/>
            <person name="Honda A."/>
            <person name="Hattori M."/>
            <person name="Murai T."/>
            <person name="Xavier J.R."/>
            <person name="Hirose N."/>
            <person name="Honda K."/>
        </authorList>
    </citation>
    <scope>NUCLEOTIDE SEQUENCE [LARGE SCALE GENOMIC DNA]</scope>
    <source>
        <strain evidence="1 2">CE91-St30</strain>
    </source>
</reference>
<accession>A0ABN6MF12</accession>
<evidence type="ECO:0008006" key="3">
    <source>
        <dbReference type="Google" id="ProtNLM"/>
    </source>
</evidence>
<organism evidence="1 2">
    <name type="scientific">Raoultibacter timonensis</name>
    <dbReference type="NCBI Taxonomy" id="1907662"/>
    <lineage>
        <taxon>Bacteria</taxon>
        <taxon>Bacillati</taxon>
        <taxon>Actinomycetota</taxon>
        <taxon>Coriobacteriia</taxon>
        <taxon>Eggerthellales</taxon>
        <taxon>Eggerthellaceae</taxon>
        <taxon>Raoultibacter</taxon>
    </lineage>
</organism>
<protein>
    <recommendedName>
        <fullName evidence="3">GIY-YIG nuclease family protein</fullName>
    </recommendedName>
</protein>
<sequence length="106" mass="11622">MLKDYRTRKPPMGIVRIGCAATGDVFFGSATDTAALINGLGFKLDAGSYPNKALQELWNEHGAAGFSMTVEELLEYDDPAEDQTDNLEAMLDLCLESHPEASRLRK</sequence>
<dbReference type="EMBL" id="AP025564">
    <property type="protein sequence ID" value="BDE96572.1"/>
    <property type="molecule type" value="Genomic_DNA"/>
</dbReference>